<comment type="caution">
    <text evidence="1">The sequence shown here is derived from an EMBL/GenBank/DDBJ whole genome shotgun (WGS) entry which is preliminary data.</text>
</comment>
<sequence>MSAKITLLQEDINQLPVDALVHCQYSQEDFLCQYNHEQDELGQGEIVKITRPADAPWVADNMLSLKANWGSAISQERASLIASAYRHVLEFADASDIRSVAFNVLGAEGEIDDATLAQLCELAVRRVSEASIIYDNLRKIIVCARNEQEYRFLVSALQTLQLH</sequence>
<dbReference type="Proteomes" id="UP001461163">
    <property type="component" value="Unassembled WGS sequence"/>
</dbReference>
<dbReference type="Gene3D" id="3.40.220.10">
    <property type="entry name" value="Leucine Aminopeptidase, subunit E, domain 1"/>
    <property type="match status" value="1"/>
</dbReference>
<reference evidence="1 2" key="1">
    <citation type="submission" date="2024-03" db="EMBL/GenBank/DDBJ databases">
        <title>Community enrichment and isolation of bacterial strains for fucoidan degradation.</title>
        <authorList>
            <person name="Sichert A."/>
        </authorList>
    </citation>
    <scope>NUCLEOTIDE SEQUENCE [LARGE SCALE GENOMIC DNA]</scope>
    <source>
        <strain evidence="1 2">AS12</strain>
    </source>
</reference>
<dbReference type="RefSeq" id="WP_039986792.1">
    <property type="nucleotide sequence ID" value="NZ_JBBMQS010000007.1"/>
</dbReference>
<proteinExistence type="predicted"/>
<protein>
    <submittedName>
        <fullName evidence="1">Uncharacterized protein</fullName>
    </submittedName>
</protein>
<keyword evidence="2" id="KW-1185">Reference proteome</keyword>
<organism evidence="1 2">
    <name type="scientific">Paraglaciecola mesophila</name>
    <dbReference type="NCBI Taxonomy" id="197222"/>
    <lineage>
        <taxon>Bacteria</taxon>
        <taxon>Pseudomonadati</taxon>
        <taxon>Pseudomonadota</taxon>
        <taxon>Gammaproteobacteria</taxon>
        <taxon>Alteromonadales</taxon>
        <taxon>Alteromonadaceae</taxon>
        <taxon>Paraglaciecola</taxon>
    </lineage>
</organism>
<evidence type="ECO:0000313" key="1">
    <source>
        <dbReference type="EMBL" id="MEM5498389.1"/>
    </source>
</evidence>
<evidence type="ECO:0000313" key="2">
    <source>
        <dbReference type="Proteomes" id="UP001461163"/>
    </source>
</evidence>
<dbReference type="SUPFAM" id="SSF52949">
    <property type="entry name" value="Macro domain-like"/>
    <property type="match status" value="1"/>
</dbReference>
<dbReference type="InterPro" id="IPR043472">
    <property type="entry name" value="Macro_dom-like"/>
</dbReference>
<dbReference type="EMBL" id="JBBMQS010000007">
    <property type="protein sequence ID" value="MEM5498389.1"/>
    <property type="molecule type" value="Genomic_DNA"/>
</dbReference>
<name>A0ABU9SY10_9ALTE</name>
<accession>A0ABU9SY10</accession>
<gene>
    <name evidence="1" type="ORF">WNY77_13345</name>
</gene>